<gene>
    <name evidence="2" type="ORF">PPN31114_04281</name>
</gene>
<accession>A0A5E4Y4B2</accession>
<evidence type="ECO:0000313" key="2">
    <source>
        <dbReference type="EMBL" id="VVE43440.1"/>
    </source>
</evidence>
<proteinExistence type="predicted"/>
<name>A0A5E4Y4B2_9BURK</name>
<organism evidence="2 3">
    <name type="scientific">Pandoraea pneumonica</name>
    <dbReference type="NCBI Taxonomy" id="2508299"/>
    <lineage>
        <taxon>Bacteria</taxon>
        <taxon>Pseudomonadati</taxon>
        <taxon>Pseudomonadota</taxon>
        <taxon>Betaproteobacteria</taxon>
        <taxon>Burkholderiales</taxon>
        <taxon>Burkholderiaceae</taxon>
        <taxon>Pandoraea</taxon>
    </lineage>
</organism>
<keyword evidence="3" id="KW-1185">Reference proteome</keyword>
<dbReference type="Proteomes" id="UP000366945">
    <property type="component" value="Unassembled WGS sequence"/>
</dbReference>
<dbReference type="GeneID" id="300406268"/>
<dbReference type="RefSeq" id="WP_150681482.1">
    <property type="nucleotide sequence ID" value="NZ_CABPSK010000004.1"/>
</dbReference>
<sequence>MKSERNTPRQTVPFAPYALHTGRASPSRSNRAVPSEMRPVAGADDSAAFAYTAVYLRFAEGISRVLQTSIEFVVTGHRNVSFRHGWPDGGTWTVQLMSLHGPGELMSHDIVNVGPLNAAHRSMTPIGMLYGSAVNQELLHLDLTYRDARNNEAEHYVHLVPRPSALAWAGAAIRQCQRAQAAAVFQPQGAPSGEASSPSDIPRAWHPLYRDLPLVTLQDVDLFEQDVQSYLLRSVPSLSGPYPASTAASPQP</sequence>
<reference evidence="2 3" key="1">
    <citation type="submission" date="2019-08" db="EMBL/GenBank/DDBJ databases">
        <authorList>
            <person name="Peeters C."/>
        </authorList>
    </citation>
    <scope>NUCLEOTIDE SEQUENCE [LARGE SCALE GENOMIC DNA]</scope>
    <source>
        <strain evidence="2 3">LMG 31114</strain>
    </source>
</reference>
<dbReference type="EMBL" id="CABPSK010000004">
    <property type="protein sequence ID" value="VVE43440.1"/>
    <property type="molecule type" value="Genomic_DNA"/>
</dbReference>
<dbReference type="AlphaFoldDB" id="A0A5E4Y4B2"/>
<protein>
    <submittedName>
        <fullName evidence="2">Uncharacterized protein</fullName>
    </submittedName>
</protein>
<evidence type="ECO:0000256" key="1">
    <source>
        <dbReference type="SAM" id="MobiDB-lite"/>
    </source>
</evidence>
<feature type="region of interest" description="Disordered" evidence="1">
    <location>
        <begin position="1"/>
        <end position="35"/>
    </location>
</feature>
<evidence type="ECO:0000313" key="3">
    <source>
        <dbReference type="Proteomes" id="UP000366945"/>
    </source>
</evidence>